<name>A0A4U9I3B4_9ENTR</name>
<evidence type="ECO:0000313" key="1">
    <source>
        <dbReference type="EMBL" id="VTP71657.1"/>
    </source>
</evidence>
<dbReference type="Proteomes" id="UP000310719">
    <property type="component" value="Chromosome"/>
</dbReference>
<gene>
    <name evidence="1" type="primary">dat_1</name>
    <name evidence="1" type="ORF">NCTC13032_04972</name>
</gene>
<accession>A0A4U9I3B4</accession>
<proteinExistence type="predicted"/>
<reference evidence="1 2" key="1">
    <citation type="submission" date="2019-05" db="EMBL/GenBank/DDBJ databases">
        <authorList>
            <consortium name="Pathogen Informatics"/>
        </authorList>
    </citation>
    <scope>NUCLEOTIDE SEQUENCE [LARGE SCALE GENOMIC DNA]</scope>
    <source>
        <strain evidence="1 2">NCTC13032</strain>
    </source>
</reference>
<dbReference type="EC" id="2.6.1.76" evidence="1"/>
<sequence>MTDKVRIDTLNASSFKTNETYLARQADMESNVRSYPRKAAFCHY</sequence>
<dbReference type="GO" id="GO:0045303">
    <property type="term" value="F:diaminobutyrate-2-oxoglutarate transaminase activity"/>
    <property type="evidence" value="ECO:0007669"/>
    <property type="project" value="UniProtKB-EC"/>
</dbReference>
<protein>
    <submittedName>
        <fullName evidence="1">Diaminobutyrate--2-oxoglutarate aminotransferase</fullName>
        <ecNumber evidence="1">2.6.1.76</ecNumber>
    </submittedName>
</protein>
<dbReference type="EMBL" id="LR590464">
    <property type="protein sequence ID" value="VTP71657.1"/>
    <property type="molecule type" value="Genomic_DNA"/>
</dbReference>
<dbReference type="AlphaFoldDB" id="A0A4U9I3B4"/>
<organism evidence="1 2">
    <name type="scientific">Leclercia adecarboxylata</name>
    <dbReference type="NCBI Taxonomy" id="83655"/>
    <lineage>
        <taxon>Bacteria</taxon>
        <taxon>Pseudomonadati</taxon>
        <taxon>Pseudomonadota</taxon>
        <taxon>Gammaproteobacteria</taxon>
        <taxon>Enterobacterales</taxon>
        <taxon>Enterobacteriaceae</taxon>
        <taxon>Leclercia</taxon>
    </lineage>
</organism>
<keyword evidence="1" id="KW-0808">Transferase</keyword>
<keyword evidence="1" id="KW-0032">Aminotransferase</keyword>
<evidence type="ECO:0000313" key="2">
    <source>
        <dbReference type="Proteomes" id="UP000310719"/>
    </source>
</evidence>